<organism evidence="2 3">
    <name type="scientific">Aaosphaeria arxii CBS 175.79</name>
    <dbReference type="NCBI Taxonomy" id="1450172"/>
    <lineage>
        <taxon>Eukaryota</taxon>
        <taxon>Fungi</taxon>
        <taxon>Dikarya</taxon>
        <taxon>Ascomycota</taxon>
        <taxon>Pezizomycotina</taxon>
        <taxon>Dothideomycetes</taxon>
        <taxon>Pleosporomycetidae</taxon>
        <taxon>Pleosporales</taxon>
        <taxon>Pleosporales incertae sedis</taxon>
        <taxon>Aaosphaeria</taxon>
    </lineage>
</organism>
<protein>
    <recommendedName>
        <fullName evidence="4">F-box domain-containing protein</fullName>
    </recommendedName>
</protein>
<feature type="region of interest" description="Disordered" evidence="1">
    <location>
        <begin position="1"/>
        <end position="29"/>
    </location>
</feature>
<dbReference type="AlphaFoldDB" id="A0A6A5Y4G9"/>
<dbReference type="EMBL" id="ML978067">
    <property type="protein sequence ID" value="KAF2019927.1"/>
    <property type="molecule type" value="Genomic_DNA"/>
</dbReference>
<dbReference type="OrthoDB" id="3942472at2759"/>
<sequence>MSSPCYTRPTAASAAREKGKTRASLDTATSPNSENYALVNFNSPFQPLDPSKPCLLSTLPPELRLEIFRYLMPEVHVDISLPPSGKPLRNRLLCPRLLHICRMLRHEVSYLFYGDTYFTGYVSCLTFRGVHEFESDLFALHKANLTRNRHLRIDIRLPVKDPIPEAGEDELWVQVWKKCRRFGNIYDRQGKKHQAHFVWFCGLAEWFLTRKAGVTPRWTYAFTIGYWRIGVYDVEEDLVDFLRDVLSCLMCKCVREAKLNKKEWGLVKSGGLEMLSDLVEDHKFLNTVYRPSRQQEEFDGLVSSLRKFLQS</sequence>
<reference evidence="2" key="1">
    <citation type="journal article" date="2020" name="Stud. Mycol.">
        <title>101 Dothideomycetes genomes: a test case for predicting lifestyles and emergence of pathogens.</title>
        <authorList>
            <person name="Haridas S."/>
            <person name="Albert R."/>
            <person name="Binder M."/>
            <person name="Bloem J."/>
            <person name="Labutti K."/>
            <person name="Salamov A."/>
            <person name="Andreopoulos B."/>
            <person name="Baker S."/>
            <person name="Barry K."/>
            <person name="Bills G."/>
            <person name="Bluhm B."/>
            <person name="Cannon C."/>
            <person name="Castanera R."/>
            <person name="Culley D."/>
            <person name="Daum C."/>
            <person name="Ezra D."/>
            <person name="Gonzalez J."/>
            <person name="Henrissat B."/>
            <person name="Kuo A."/>
            <person name="Liang C."/>
            <person name="Lipzen A."/>
            <person name="Lutzoni F."/>
            <person name="Magnuson J."/>
            <person name="Mondo S."/>
            <person name="Nolan M."/>
            <person name="Ohm R."/>
            <person name="Pangilinan J."/>
            <person name="Park H.-J."/>
            <person name="Ramirez L."/>
            <person name="Alfaro M."/>
            <person name="Sun H."/>
            <person name="Tritt A."/>
            <person name="Yoshinaga Y."/>
            <person name="Zwiers L.-H."/>
            <person name="Turgeon B."/>
            <person name="Goodwin S."/>
            <person name="Spatafora J."/>
            <person name="Crous P."/>
            <person name="Grigoriev I."/>
        </authorList>
    </citation>
    <scope>NUCLEOTIDE SEQUENCE</scope>
    <source>
        <strain evidence="2">CBS 175.79</strain>
    </source>
</reference>
<dbReference type="InterPro" id="IPR038883">
    <property type="entry name" value="AN11006-like"/>
</dbReference>
<dbReference type="PANTHER" id="PTHR42085:SF1">
    <property type="entry name" value="F-BOX DOMAIN-CONTAINING PROTEIN"/>
    <property type="match status" value="1"/>
</dbReference>
<dbReference type="PANTHER" id="PTHR42085">
    <property type="entry name" value="F-BOX DOMAIN-CONTAINING PROTEIN"/>
    <property type="match status" value="1"/>
</dbReference>
<gene>
    <name evidence="2" type="ORF">BU24DRAFT_419528</name>
</gene>
<accession>A0A6A5Y4G9</accession>
<evidence type="ECO:0000313" key="3">
    <source>
        <dbReference type="Proteomes" id="UP000799778"/>
    </source>
</evidence>
<dbReference type="RefSeq" id="XP_033388266.1">
    <property type="nucleotide sequence ID" value="XM_033527238.1"/>
</dbReference>
<evidence type="ECO:0000313" key="2">
    <source>
        <dbReference type="EMBL" id="KAF2019927.1"/>
    </source>
</evidence>
<evidence type="ECO:0008006" key="4">
    <source>
        <dbReference type="Google" id="ProtNLM"/>
    </source>
</evidence>
<name>A0A6A5Y4G9_9PLEO</name>
<evidence type="ECO:0000256" key="1">
    <source>
        <dbReference type="SAM" id="MobiDB-lite"/>
    </source>
</evidence>
<dbReference type="Proteomes" id="UP000799778">
    <property type="component" value="Unassembled WGS sequence"/>
</dbReference>
<dbReference type="GeneID" id="54284635"/>
<keyword evidence="3" id="KW-1185">Reference proteome</keyword>
<proteinExistence type="predicted"/>